<keyword evidence="5 11" id="KW-0812">Transmembrane</keyword>
<dbReference type="GO" id="GO:0046872">
    <property type="term" value="F:metal ion binding"/>
    <property type="evidence" value="ECO:0007669"/>
    <property type="project" value="UniProtKB-KW"/>
</dbReference>
<keyword evidence="6" id="KW-0479">Metal-binding</keyword>
<accession>A0A3P7PA02</accession>
<evidence type="ECO:0000256" key="2">
    <source>
        <dbReference type="ARBA" id="ARBA00004141"/>
    </source>
</evidence>
<evidence type="ECO:0000256" key="9">
    <source>
        <dbReference type="ARBA" id="ARBA00023004"/>
    </source>
</evidence>
<evidence type="ECO:0000259" key="12">
    <source>
        <dbReference type="PROSITE" id="PS50939"/>
    </source>
</evidence>
<keyword evidence="4" id="KW-0349">Heme</keyword>
<evidence type="ECO:0000256" key="11">
    <source>
        <dbReference type="SAM" id="Phobius"/>
    </source>
</evidence>
<feature type="domain" description="Cytochrome b561" evidence="12">
    <location>
        <begin position="1"/>
        <end position="87"/>
    </location>
</feature>
<sequence>MLIYRVFPRCSKLVLKALHAALLLSSLVIGAVGLRAAYSPLHGQPYSLHSWLGIIVFTLYGLQVLDHFVPRNLLFFFSEKREKSPCR</sequence>
<dbReference type="InterPro" id="IPR006593">
    <property type="entry name" value="Cyt_b561/ferric_Rdtase_TM"/>
</dbReference>
<evidence type="ECO:0000256" key="4">
    <source>
        <dbReference type="ARBA" id="ARBA00022617"/>
    </source>
</evidence>
<keyword evidence="7" id="KW-0249">Electron transport</keyword>
<dbReference type="GO" id="GO:0016020">
    <property type="term" value="C:membrane"/>
    <property type="evidence" value="ECO:0007669"/>
    <property type="project" value="UniProtKB-SubCell"/>
</dbReference>
<gene>
    <name evidence="13" type="ORF">DILT_LOCUS17970</name>
</gene>
<evidence type="ECO:0000256" key="8">
    <source>
        <dbReference type="ARBA" id="ARBA00022989"/>
    </source>
</evidence>
<evidence type="ECO:0000313" key="14">
    <source>
        <dbReference type="Proteomes" id="UP000281553"/>
    </source>
</evidence>
<proteinExistence type="predicted"/>
<keyword evidence="3" id="KW-0813">Transport</keyword>
<keyword evidence="8 11" id="KW-1133">Transmembrane helix</keyword>
<comment type="cofactor">
    <cofactor evidence="1">
        <name>heme b</name>
        <dbReference type="ChEBI" id="CHEBI:60344"/>
    </cofactor>
</comment>
<dbReference type="InterPro" id="IPR043205">
    <property type="entry name" value="CYB561/CYBRD1-like"/>
</dbReference>
<feature type="transmembrane region" description="Helical" evidence="11">
    <location>
        <begin position="46"/>
        <end position="65"/>
    </location>
</feature>
<evidence type="ECO:0000256" key="1">
    <source>
        <dbReference type="ARBA" id="ARBA00001970"/>
    </source>
</evidence>
<evidence type="ECO:0000256" key="3">
    <source>
        <dbReference type="ARBA" id="ARBA00022448"/>
    </source>
</evidence>
<dbReference type="Gene3D" id="1.20.120.1770">
    <property type="match status" value="1"/>
</dbReference>
<evidence type="ECO:0000256" key="7">
    <source>
        <dbReference type="ARBA" id="ARBA00022982"/>
    </source>
</evidence>
<comment type="subcellular location">
    <subcellularLocation>
        <location evidence="2">Membrane</location>
        <topology evidence="2">Multi-pass membrane protein</topology>
    </subcellularLocation>
</comment>
<organism evidence="13 14">
    <name type="scientific">Dibothriocephalus latus</name>
    <name type="common">Fish tapeworm</name>
    <name type="synonym">Diphyllobothrium latum</name>
    <dbReference type="NCBI Taxonomy" id="60516"/>
    <lineage>
        <taxon>Eukaryota</taxon>
        <taxon>Metazoa</taxon>
        <taxon>Spiralia</taxon>
        <taxon>Lophotrochozoa</taxon>
        <taxon>Platyhelminthes</taxon>
        <taxon>Cestoda</taxon>
        <taxon>Eucestoda</taxon>
        <taxon>Diphyllobothriidea</taxon>
        <taxon>Diphyllobothriidae</taxon>
        <taxon>Dibothriocephalus</taxon>
    </lineage>
</organism>
<dbReference type="AlphaFoldDB" id="A0A3P7PA02"/>
<dbReference type="Pfam" id="PF03188">
    <property type="entry name" value="Cytochrom_B561"/>
    <property type="match status" value="1"/>
</dbReference>
<dbReference type="Proteomes" id="UP000281553">
    <property type="component" value="Unassembled WGS sequence"/>
</dbReference>
<keyword evidence="14" id="KW-1185">Reference proteome</keyword>
<evidence type="ECO:0000313" key="13">
    <source>
        <dbReference type="EMBL" id="VDN39661.1"/>
    </source>
</evidence>
<evidence type="ECO:0000256" key="5">
    <source>
        <dbReference type="ARBA" id="ARBA00022692"/>
    </source>
</evidence>
<dbReference type="PANTHER" id="PTHR10106:SF0">
    <property type="entry name" value="LD36721P"/>
    <property type="match status" value="1"/>
</dbReference>
<evidence type="ECO:0000256" key="6">
    <source>
        <dbReference type="ARBA" id="ARBA00022723"/>
    </source>
</evidence>
<protein>
    <recommendedName>
        <fullName evidence="12">Cytochrome b561 domain-containing protein</fullName>
    </recommendedName>
</protein>
<dbReference type="EMBL" id="UYRU01096198">
    <property type="protein sequence ID" value="VDN39661.1"/>
    <property type="molecule type" value="Genomic_DNA"/>
</dbReference>
<evidence type="ECO:0000256" key="10">
    <source>
        <dbReference type="ARBA" id="ARBA00023136"/>
    </source>
</evidence>
<name>A0A3P7PA02_DIBLA</name>
<dbReference type="PANTHER" id="PTHR10106">
    <property type="entry name" value="CYTOCHROME B561-RELATED"/>
    <property type="match status" value="1"/>
</dbReference>
<dbReference type="PROSITE" id="PS50939">
    <property type="entry name" value="CYTOCHROME_B561"/>
    <property type="match status" value="1"/>
</dbReference>
<dbReference type="GO" id="GO:0016491">
    <property type="term" value="F:oxidoreductase activity"/>
    <property type="evidence" value="ECO:0007669"/>
    <property type="project" value="InterPro"/>
</dbReference>
<reference evidence="13 14" key="1">
    <citation type="submission" date="2018-11" db="EMBL/GenBank/DDBJ databases">
        <authorList>
            <consortium name="Pathogen Informatics"/>
        </authorList>
    </citation>
    <scope>NUCLEOTIDE SEQUENCE [LARGE SCALE GENOMIC DNA]</scope>
</reference>
<dbReference type="OrthoDB" id="907479at2759"/>
<keyword evidence="9" id="KW-0408">Iron</keyword>
<keyword evidence="10 11" id="KW-0472">Membrane</keyword>